<dbReference type="Proteomes" id="UP001500630">
    <property type="component" value="Unassembled WGS sequence"/>
</dbReference>
<keyword evidence="3" id="KW-1185">Reference proteome</keyword>
<gene>
    <name evidence="2" type="ORF">GCM10022419_107470</name>
</gene>
<dbReference type="EMBL" id="BAABDQ010000040">
    <property type="protein sequence ID" value="GAA3605179.1"/>
    <property type="molecule type" value="Genomic_DNA"/>
</dbReference>
<evidence type="ECO:0000313" key="2">
    <source>
        <dbReference type="EMBL" id="GAA3605179.1"/>
    </source>
</evidence>
<feature type="region of interest" description="Disordered" evidence="1">
    <location>
        <begin position="1"/>
        <end position="40"/>
    </location>
</feature>
<accession>A0ABP6ZG88</accession>
<proteinExistence type="predicted"/>
<organism evidence="2 3">
    <name type="scientific">Nonomuraea rosea</name>
    <dbReference type="NCBI Taxonomy" id="638574"/>
    <lineage>
        <taxon>Bacteria</taxon>
        <taxon>Bacillati</taxon>
        <taxon>Actinomycetota</taxon>
        <taxon>Actinomycetes</taxon>
        <taxon>Streptosporangiales</taxon>
        <taxon>Streptosporangiaceae</taxon>
        <taxon>Nonomuraea</taxon>
    </lineage>
</organism>
<name>A0ABP6ZG88_9ACTN</name>
<protein>
    <submittedName>
        <fullName evidence="2">Uncharacterized protein</fullName>
    </submittedName>
</protein>
<evidence type="ECO:0000256" key="1">
    <source>
        <dbReference type="SAM" id="MobiDB-lite"/>
    </source>
</evidence>
<comment type="caution">
    <text evidence="2">The sequence shown here is derived from an EMBL/GenBank/DDBJ whole genome shotgun (WGS) entry which is preliminary data.</text>
</comment>
<evidence type="ECO:0000313" key="3">
    <source>
        <dbReference type="Proteomes" id="UP001500630"/>
    </source>
</evidence>
<feature type="compositionally biased region" description="Polar residues" evidence="1">
    <location>
        <begin position="19"/>
        <end position="33"/>
    </location>
</feature>
<feature type="region of interest" description="Disordered" evidence="1">
    <location>
        <begin position="60"/>
        <end position="82"/>
    </location>
</feature>
<sequence length="103" mass="11582">MPAAQRHHPRPDPRIGPATLQTLTRRKTSAQTHSARDLRRDLTRMTAFARRRTFARMTALAQDTPGPVAPAGGIPSRTARDPLYRVRQSRGDFFIGHSRPTSR</sequence>
<reference evidence="3" key="1">
    <citation type="journal article" date="2019" name="Int. J. Syst. Evol. Microbiol.">
        <title>The Global Catalogue of Microorganisms (GCM) 10K type strain sequencing project: providing services to taxonomists for standard genome sequencing and annotation.</title>
        <authorList>
            <consortium name="The Broad Institute Genomics Platform"/>
            <consortium name="The Broad Institute Genome Sequencing Center for Infectious Disease"/>
            <person name="Wu L."/>
            <person name="Ma J."/>
        </authorList>
    </citation>
    <scope>NUCLEOTIDE SEQUENCE [LARGE SCALE GENOMIC DNA]</scope>
    <source>
        <strain evidence="3">JCM 17326</strain>
    </source>
</reference>